<dbReference type="PANTHER" id="PTHR21248">
    <property type="entry name" value="CARDIOLIPIN SYNTHASE"/>
    <property type="match status" value="1"/>
</dbReference>
<dbReference type="SUPFAM" id="SSF56024">
    <property type="entry name" value="Phospholipase D/nuclease"/>
    <property type="match status" value="1"/>
</dbReference>
<dbReference type="Proteomes" id="UP001500253">
    <property type="component" value="Unassembled WGS sequence"/>
</dbReference>
<reference evidence="2 3" key="1">
    <citation type="journal article" date="2019" name="Int. J. Syst. Evol. Microbiol.">
        <title>The Global Catalogue of Microorganisms (GCM) 10K type strain sequencing project: providing services to taxonomists for standard genome sequencing and annotation.</title>
        <authorList>
            <consortium name="The Broad Institute Genomics Platform"/>
            <consortium name="The Broad Institute Genome Sequencing Center for Infectious Disease"/>
            <person name="Wu L."/>
            <person name="Ma J."/>
        </authorList>
    </citation>
    <scope>NUCLEOTIDE SEQUENCE [LARGE SCALE GENOMIC DNA]</scope>
    <source>
        <strain evidence="2 3">JCM 4316</strain>
    </source>
</reference>
<dbReference type="PANTHER" id="PTHR21248:SF22">
    <property type="entry name" value="PHOSPHOLIPASE D"/>
    <property type="match status" value="1"/>
</dbReference>
<proteinExistence type="predicted"/>
<dbReference type="EMBL" id="BAAASD010000009">
    <property type="protein sequence ID" value="GAA2342108.1"/>
    <property type="molecule type" value="Genomic_DNA"/>
</dbReference>
<dbReference type="InterPro" id="IPR001736">
    <property type="entry name" value="PLipase_D/transphosphatidylase"/>
</dbReference>
<comment type="caution">
    <text evidence="2">The sequence shown here is derived from an EMBL/GenBank/DDBJ whole genome shotgun (WGS) entry which is preliminary data.</text>
</comment>
<dbReference type="PROSITE" id="PS50035">
    <property type="entry name" value="PLD"/>
    <property type="match status" value="1"/>
</dbReference>
<dbReference type="InterPro" id="IPR025202">
    <property type="entry name" value="PLD-like_dom"/>
</dbReference>
<dbReference type="Gene3D" id="3.30.870.10">
    <property type="entry name" value="Endonuclease Chain A"/>
    <property type="match status" value="1"/>
</dbReference>
<dbReference type="Pfam" id="PF13091">
    <property type="entry name" value="PLDc_2"/>
    <property type="match status" value="1"/>
</dbReference>
<evidence type="ECO:0000313" key="3">
    <source>
        <dbReference type="Proteomes" id="UP001500253"/>
    </source>
</evidence>
<evidence type="ECO:0000259" key="1">
    <source>
        <dbReference type="PROSITE" id="PS50035"/>
    </source>
</evidence>
<accession>A0ABN3G1B1</accession>
<organism evidence="2 3">
    <name type="scientific">Streptomyces cuspidosporus</name>
    <dbReference type="NCBI Taxonomy" id="66882"/>
    <lineage>
        <taxon>Bacteria</taxon>
        <taxon>Bacillati</taxon>
        <taxon>Actinomycetota</taxon>
        <taxon>Actinomycetes</taxon>
        <taxon>Kitasatosporales</taxon>
        <taxon>Streptomycetaceae</taxon>
        <taxon>Streptomyces</taxon>
    </lineage>
</organism>
<protein>
    <recommendedName>
        <fullName evidence="1">PLD phosphodiesterase domain-containing protein</fullName>
    </recommendedName>
</protein>
<keyword evidence="3" id="KW-1185">Reference proteome</keyword>
<dbReference type="RefSeq" id="WP_346174889.1">
    <property type="nucleotide sequence ID" value="NZ_BAAASD010000009.1"/>
</dbReference>
<dbReference type="InterPro" id="IPR047955">
    <property type="entry name" value="DrmC-like"/>
</dbReference>
<name>A0ABN3G1B1_9ACTN</name>
<evidence type="ECO:0000313" key="2">
    <source>
        <dbReference type="EMBL" id="GAA2342108.1"/>
    </source>
</evidence>
<feature type="domain" description="PLD phosphodiesterase" evidence="1">
    <location>
        <begin position="181"/>
        <end position="208"/>
    </location>
</feature>
<gene>
    <name evidence="2" type="ORF">GCM10010246_29180</name>
</gene>
<dbReference type="SMART" id="SM00155">
    <property type="entry name" value="PLDc"/>
    <property type="match status" value="1"/>
</dbReference>
<sequence>MTDPITTVQALARELPSQDLYALSVAAGGGIDRLRDLRAQASSNIIRRACSQLIACLAHCSPDYLAGALAAVAAADTSRKDQAIDVVWTGPHTRITSSRLTAHSITTLIDEARHEIWLVSYATHTEPRITAALKAAAGRGIQITLLLERNTDNPSYSFRGIPFPHLDATRLAWPAARRSARHTSLHAKILVTDGSTALVGSANITGAAMETNLECGILLRGGPHPRAIRAHLAALHEQGDLIRC</sequence>
<dbReference type="NCBIfam" id="NF038319">
    <property type="entry name" value="DISARM_DrmC_I"/>
    <property type="match status" value="1"/>
</dbReference>